<dbReference type="Proteomes" id="UP001060085">
    <property type="component" value="Linkage Group LG04"/>
</dbReference>
<evidence type="ECO:0000313" key="1">
    <source>
        <dbReference type="EMBL" id="KAI5669974.1"/>
    </source>
</evidence>
<reference evidence="2" key="1">
    <citation type="journal article" date="2023" name="Nat. Plants">
        <title>Single-cell RNA sequencing provides a high-resolution roadmap for understanding the multicellular compartmentation of specialized metabolism.</title>
        <authorList>
            <person name="Sun S."/>
            <person name="Shen X."/>
            <person name="Li Y."/>
            <person name="Li Y."/>
            <person name="Wang S."/>
            <person name="Li R."/>
            <person name="Zhang H."/>
            <person name="Shen G."/>
            <person name="Guo B."/>
            <person name="Wei J."/>
            <person name="Xu J."/>
            <person name="St-Pierre B."/>
            <person name="Chen S."/>
            <person name="Sun C."/>
        </authorList>
    </citation>
    <scope>NUCLEOTIDE SEQUENCE [LARGE SCALE GENOMIC DNA]</scope>
</reference>
<accession>A0ACC0BBE9</accession>
<dbReference type="EMBL" id="CM044704">
    <property type="protein sequence ID" value="KAI5669974.1"/>
    <property type="molecule type" value="Genomic_DNA"/>
</dbReference>
<keyword evidence="2" id="KW-1185">Reference proteome</keyword>
<gene>
    <name evidence="1" type="ORF">M9H77_19827</name>
</gene>
<sequence>MAATSSVSAKAIEVYGWAATDSSGLLSPFKFHRRALAENDVQVKVLYCGMCDWDVNAVKNLFGTTKYPIVPGHEVVGVVTEIGSKVKKFKVGDKVGITGIIDTCGKCDRCKEGLENYCPNFISADGTSFADNNPNNTAEDIKIYGAFSNTTIIQENFVIRWPENYPLAAGVPLLCAGSTSYGPMKYLGFDKPGMHIGVVGFGGIGKLAVKFGKAFGAKVTVISTSIDKKQEAVERYGADGFLLSNQPKELQAAVGTLDGIIDTVPKVHPILPLIEMLKFNGTLLLLAAPMESYELPAFSLLQGRKKVVGSAGASMKDIQEMMDFAAKNNIVADVEIIPIDYANKAIQRIEKGDFKKRFVFHRQKQQRQSRPMDGQPETHLGFSLPSSSRDGPQRSMMSSSKYCIVGCAIGIYMHEAVGVVTEIGNKVQKFKIGDIVGVSTYIRTCRSCERCKEGEDSYCPSLITGDGTSFSDGKDAFFYDPNDDNTKETTKTYGSYSNFTVVDEYYVIRWPENFPLAAGVPLLCAGTVPYSPMRHFGFDKPGIHIGVVGFGGIGKLVVKFAKAFGVKVTVISTSIDKKHEAIHEYGAHGFLLSKEPQQLQAAINTMEGIVDTVPKVHPILPLIKLLKFDGTLLMLGAPPEPYEFPISTLLMGRKRVVGSAGASMKETQEMMDFAAKHNIVADVEIIPIDYANTAIERIEKGDFKNRFVNSRGVNGSRPSGYF</sequence>
<proteinExistence type="predicted"/>
<name>A0ACC0BBE9_CATRO</name>
<protein>
    <submittedName>
        <fullName evidence="1">Uncharacterized protein</fullName>
    </submittedName>
</protein>
<evidence type="ECO:0000313" key="2">
    <source>
        <dbReference type="Proteomes" id="UP001060085"/>
    </source>
</evidence>
<comment type="caution">
    <text evidence="1">The sequence shown here is derived from an EMBL/GenBank/DDBJ whole genome shotgun (WGS) entry which is preliminary data.</text>
</comment>
<organism evidence="1 2">
    <name type="scientific">Catharanthus roseus</name>
    <name type="common">Madagascar periwinkle</name>
    <name type="synonym">Vinca rosea</name>
    <dbReference type="NCBI Taxonomy" id="4058"/>
    <lineage>
        <taxon>Eukaryota</taxon>
        <taxon>Viridiplantae</taxon>
        <taxon>Streptophyta</taxon>
        <taxon>Embryophyta</taxon>
        <taxon>Tracheophyta</taxon>
        <taxon>Spermatophyta</taxon>
        <taxon>Magnoliopsida</taxon>
        <taxon>eudicotyledons</taxon>
        <taxon>Gunneridae</taxon>
        <taxon>Pentapetalae</taxon>
        <taxon>asterids</taxon>
        <taxon>lamiids</taxon>
        <taxon>Gentianales</taxon>
        <taxon>Apocynaceae</taxon>
        <taxon>Rauvolfioideae</taxon>
        <taxon>Vinceae</taxon>
        <taxon>Catharanthinae</taxon>
        <taxon>Catharanthus</taxon>
    </lineage>
</organism>